<organism evidence="1 2">
    <name type="scientific">Methylomonas methanica</name>
    <dbReference type="NCBI Taxonomy" id="421"/>
    <lineage>
        <taxon>Bacteria</taxon>
        <taxon>Pseudomonadati</taxon>
        <taxon>Pseudomonadota</taxon>
        <taxon>Gammaproteobacteria</taxon>
        <taxon>Methylococcales</taxon>
        <taxon>Methylococcaceae</taxon>
        <taxon>Methylomonas</taxon>
    </lineage>
</organism>
<proteinExistence type="predicted"/>
<accession>A0ABY2CMQ4</accession>
<evidence type="ECO:0000313" key="2">
    <source>
        <dbReference type="Proteomes" id="UP000295649"/>
    </source>
</evidence>
<protein>
    <submittedName>
        <fullName evidence="1">Uncharacterized protein</fullName>
    </submittedName>
</protein>
<keyword evidence="2" id="KW-1185">Reference proteome</keyword>
<name>A0ABY2CMQ4_METMH</name>
<dbReference type="EMBL" id="SMCN01000007">
    <property type="protein sequence ID" value="TCV84375.1"/>
    <property type="molecule type" value="Genomic_DNA"/>
</dbReference>
<dbReference type="Proteomes" id="UP000295649">
    <property type="component" value="Unassembled WGS sequence"/>
</dbReference>
<gene>
    <name evidence="1" type="ORF">EDE11_10732</name>
</gene>
<evidence type="ECO:0000313" key="1">
    <source>
        <dbReference type="EMBL" id="TCV84375.1"/>
    </source>
</evidence>
<reference evidence="1 2" key="1">
    <citation type="submission" date="2019-03" db="EMBL/GenBank/DDBJ databases">
        <title>Systems level insights into methane cycling in arid and semi-arid ecosystems.</title>
        <authorList>
            <person name="Kalyuzhnaya M."/>
        </authorList>
    </citation>
    <scope>NUCLEOTIDE SEQUENCE [LARGE SCALE GENOMIC DNA]</scope>
    <source>
        <strain evidence="1 2">S-1</strain>
    </source>
</reference>
<sequence>MTEQLKKCSGCDRILPILLFNGSPNSKAFKKARCKQCDSIYNKDYYLLRKEKMKIFKQQYPSNYSN</sequence>
<comment type="caution">
    <text evidence="1">The sequence shown here is derived from an EMBL/GenBank/DDBJ whole genome shotgun (WGS) entry which is preliminary data.</text>
</comment>